<evidence type="ECO:0000313" key="12">
    <source>
        <dbReference type="Proteomes" id="UP001443914"/>
    </source>
</evidence>
<dbReference type="PROSITE" id="PS51975">
    <property type="entry name" value="RNASE_H_2"/>
    <property type="match status" value="1"/>
</dbReference>
<reference evidence="11" key="1">
    <citation type="submission" date="2024-03" db="EMBL/GenBank/DDBJ databases">
        <title>WGS assembly of Saponaria officinalis var. Norfolk2.</title>
        <authorList>
            <person name="Jenkins J."/>
            <person name="Shu S."/>
            <person name="Grimwood J."/>
            <person name="Barry K."/>
            <person name="Goodstein D."/>
            <person name="Schmutz J."/>
            <person name="Leebens-Mack J."/>
            <person name="Osbourn A."/>
        </authorList>
    </citation>
    <scope>NUCLEOTIDE SEQUENCE [LARGE SCALE GENOMIC DNA]</scope>
    <source>
        <strain evidence="11">JIC</strain>
    </source>
</reference>
<dbReference type="FunFam" id="1.10.10.460:FF:000001">
    <property type="entry name" value="Ribonuclease"/>
    <property type="match status" value="1"/>
</dbReference>
<dbReference type="FunFam" id="3.30.420.10:FF:000016">
    <property type="entry name" value="Ribonuclease"/>
    <property type="match status" value="1"/>
</dbReference>
<evidence type="ECO:0000256" key="9">
    <source>
        <dbReference type="RuleBase" id="RU003515"/>
    </source>
</evidence>
<name>A0AAW1I598_SAPOF</name>
<dbReference type="NCBIfam" id="TIGR00729">
    <property type="entry name" value="ribonuclease HII"/>
    <property type="match status" value="1"/>
</dbReference>
<dbReference type="GO" id="GO:0003723">
    <property type="term" value="F:RNA binding"/>
    <property type="evidence" value="ECO:0007669"/>
    <property type="project" value="UniProtKB-UniRule"/>
</dbReference>
<gene>
    <name evidence="11" type="ORF">RND81_10G184700</name>
</gene>
<evidence type="ECO:0000256" key="4">
    <source>
        <dbReference type="ARBA" id="ARBA00022722"/>
    </source>
</evidence>
<dbReference type="GO" id="GO:0004523">
    <property type="term" value="F:RNA-DNA hybrid ribonuclease activity"/>
    <property type="evidence" value="ECO:0007669"/>
    <property type="project" value="UniProtKB-UniRule"/>
</dbReference>
<dbReference type="GO" id="GO:0032299">
    <property type="term" value="C:ribonuclease H2 complex"/>
    <property type="evidence" value="ECO:0007669"/>
    <property type="project" value="TreeGrafter"/>
</dbReference>
<proteinExistence type="inferred from homology"/>
<dbReference type="EMBL" id="JBDFQZ010000010">
    <property type="protein sequence ID" value="KAK9684073.1"/>
    <property type="molecule type" value="Genomic_DNA"/>
</dbReference>
<dbReference type="PANTHER" id="PTHR10954">
    <property type="entry name" value="RIBONUCLEASE H2 SUBUNIT A"/>
    <property type="match status" value="1"/>
</dbReference>
<keyword evidence="4 8" id="KW-0540">Nuclease</keyword>
<dbReference type="InterPro" id="IPR036397">
    <property type="entry name" value="RNaseH_sf"/>
</dbReference>
<accession>A0AAW1I598</accession>
<dbReference type="InterPro" id="IPR012337">
    <property type="entry name" value="RNaseH-like_sf"/>
</dbReference>
<comment type="catalytic activity">
    <reaction evidence="1 8 9">
        <text>Endonucleolytic cleavage to 5'-phosphomonoester.</text>
        <dbReference type="EC" id="3.1.26.4"/>
    </reaction>
</comment>
<sequence length="301" mass="33738">MGEREREAGVQKWWSEACMLGIDEAGRGPVLGPMVYGCLYCPVSYHKTLASLDFADSKTLKEEKREELFESLKANDSLGWAVDVIDPRDLSAKMLKKSKINLNEISHDSASGLVTRVLNMGVLLTQVYVDTVGDPEKYQAKLSERFPSIKFVVAKKADSLYPVVSGASIVAKVTRDRALRNWIFDESAENMHRNFGSGYPGDPDTKAWLMHHKQPVFGFPTLVRFSWGTCTPYFKDGVEVVWDSDDASDENGVANKNGKRQLKLSSLGFTGNKKNSEEIESSGKGRCKFFQTRKLEQLMQF</sequence>
<dbReference type="SUPFAM" id="SSF53098">
    <property type="entry name" value="Ribonuclease H-like"/>
    <property type="match status" value="1"/>
</dbReference>
<dbReference type="Pfam" id="PF01351">
    <property type="entry name" value="RNase_HII"/>
    <property type="match status" value="1"/>
</dbReference>
<evidence type="ECO:0000256" key="5">
    <source>
        <dbReference type="ARBA" id="ARBA00022723"/>
    </source>
</evidence>
<evidence type="ECO:0000256" key="8">
    <source>
        <dbReference type="PROSITE-ProRule" id="PRU01319"/>
    </source>
</evidence>
<comment type="function">
    <text evidence="9">Endonuclease that specifically degrades the RNA of RNA-DNA hybrids.</text>
</comment>
<dbReference type="GO" id="GO:0043137">
    <property type="term" value="P:DNA replication, removal of RNA primer"/>
    <property type="evidence" value="ECO:0007669"/>
    <property type="project" value="TreeGrafter"/>
</dbReference>
<dbReference type="InterPro" id="IPR024567">
    <property type="entry name" value="RNase_HII/HIII_dom"/>
</dbReference>
<evidence type="ECO:0000256" key="2">
    <source>
        <dbReference type="ARBA" id="ARBA00001946"/>
    </source>
</evidence>
<dbReference type="AlphaFoldDB" id="A0AAW1I598"/>
<feature type="binding site" evidence="8">
    <location>
        <position position="23"/>
    </location>
    <ligand>
        <name>a divalent metal cation</name>
        <dbReference type="ChEBI" id="CHEBI:60240"/>
    </ligand>
</feature>
<dbReference type="Gene3D" id="1.10.10.460">
    <property type="entry name" value="Ribonuclease hii. Domain 2"/>
    <property type="match status" value="1"/>
</dbReference>
<dbReference type="GO" id="GO:0046872">
    <property type="term" value="F:metal ion binding"/>
    <property type="evidence" value="ECO:0007669"/>
    <property type="project" value="UniProtKB-KW"/>
</dbReference>
<evidence type="ECO:0000259" key="10">
    <source>
        <dbReference type="PROSITE" id="PS51975"/>
    </source>
</evidence>
<comment type="cofactor">
    <cofactor evidence="2">
        <name>Mg(2+)</name>
        <dbReference type="ChEBI" id="CHEBI:18420"/>
    </cofactor>
</comment>
<comment type="caution">
    <text evidence="11">The sequence shown here is derived from an EMBL/GenBank/DDBJ whole genome shotgun (WGS) entry which is preliminary data.</text>
</comment>
<keyword evidence="5 8" id="KW-0479">Metal-binding</keyword>
<evidence type="ECO:0000256" key="7">
    <source>
        <dbReference type="ARBA" id="ARBA00022801"/>
    </source>
</evidence>
<comment type="cofactor">
    <cofactor evidence="8">
        <name>Mn(2+)</name>
        <dbReference type="ChEBI" id="CHEBI:29035"/>
    </cofactor>
    <cofactor evidence="8">
        <name>Mg(2+)</name>
        <dbReference type="ChEBI" id="CHEBI:18420"/>
    </cofactor>
    <text evidence="8">Manganese or magnesium. Binds 1 divalent metal ion per monomer in the absence of substrate. May bind a second metal ion after substrate binding.</text>
</comment>
<protein>
    <recommendedName>
        <fullName evidence="9">Ribonuclease</fullName>
        <ecNumber evidence="9">3.1.26.4</ecNumber>
    </recommendedName>
</protein>
<evidence type="ECO:0000256" key="6">
    <source>
        <dbReference type="ARBA" id="ARBA00022759"/>
    </source>
</evidence>
<feature type="binding site" evidence="8">
    <location>
        <position position="24"/>
    </location>
    <ligand>
        <name>a divalent metal cation</name>
        <dbReference type="ChEBI" id="CHEBI:60240"/>
    </ligand>
</feature>
<feature type="binding site" evidence="8">
    <location>
        <position position="130"/>
    </location>
    <ligand>
        <name>a divalent metal cation</name>
        <dbReference type="ChEBI" id="CHEBI:60240"/>
    </ligand>
</feature>
<dbReference type="PANTHER" id="PTHR10954:SF7">
    <property type="entry name" value="RIBONUCLEASE H2 SUBUNIT A"/>
    <property type="match status" value="1"/>
</dbReference>
<dbReference type="InterPro" id="IPR001352">
    <property type="entry name" value="RNase_HII/HIII"/>
</dbReference>
<keyword evidence="6 8" id="KW-0255">Endonuclease</keyword>
<comment type="similarity">
    <text evidence="3">Belongs to the RNase HII family. Eukaryotic subfamily.</text>
</comment>
<evidence type="ECO:0000313" key="11">
    <source>
        <dbReference type="EMBL" id="KAK9684073.1"/>
    </source>
</evidence>
<feature type="domain" description="RNase H type-2" evidence="10">
    <location>
        <begin position="17"/>
        <end position="239"/>
    </location>
</feature>
<dbReference type="InterPro" id="IPR004649">
    <property type="entry name" value="RNase_H2_suA"/>
</dbReference>
<dbReference type="GO" id="GO:0006298">
    <property type="term" value="P:mismatch repair"/>
    <property type="evidence" value="ECO:0007669"/>
    <property type="project" value="TreeGrafter"/>
</dbReference>
<evidence type="ECO:0000256" key="1">
    <source>
        <dbReference type="ARBA" id="ARBA00000077"/>
    </source>
</evidence>
<dbReference type="Proteomes" id="UP001443914">
    <property type="component" value="Unassembled WGS sequence"/>
</dbReference>
<dbReference type="Gene3D" id="3.30.420.10">
    <property type="entry name" value="Ribonuclease H-like superfamily/Ribonuclease H"/>
    <property type="match status" value="1"/>
</dbReference>
<dbReference type="InterPro" id="IPR023160">
    <property type="entry name" value="RNase_HII_hlx-loop-hlx_cap_dom"/>
</dbReference>
<dbReference type="EC" id="3.1.26.4" evidence="9"/>
<organism evidence="11 12">
    <name type="scientific">Saponaria officinalis</name>
    <name type="common">Common soapwort</name>
    <name type="synonym">Lychnis saponaria</name>
    <dbReference type="NCBI Taxonomy" id="3572"/>
    <lineage>
        <taxon>Eukaryota</taxon>
        <taxon>Viridiplantae</taxon>
        <taxon>Streptophyta</taxon>
        <taxon>Embryophyta</taxon>
        <taxon>Tracheophyta</taxon>
        <taxon>Spermatophyta</taxon>
        <taxon>Magnoliopsida</taxon>
        <taxon>eudicotyledons</taxon>
        <taxon>Gunneridae</taxon>
        <taxon>Pentapetalae</taxon>
        <taxon>Caryophyllales</taxon>
        <taxon>Caryophyllaceae</taxon>
        <taxon>Caryophylleae</taxon>
        <taxon>Saponaria</taxon>
    </lineage>
</organism>
<keyword evidence="7 8" id="KW-0378">Hydrolase</keyword>
<evidence type="ECO:0000256" key="3">
    <source>
        <dbReference type="ARBA" id="ARBA00007058"/>
    </source>
</evidence>
<keyword evidence="12" id="KW-1185">Reference proteome</keyword>
<dbReference type="CDD" id="cd07181">
    <property type="entry name" value="RNase_HII_eukaryota_like"/>
    <property type="match status" value="1"/>
</dbReference>